<dbReference type="EMBL" id="QFOZ01000002">
    <property type="protein sequence ID" value="PZP89403.1"/>
    <property type="molecule type" value="Genomic_DNA"/>
</dbReference>
<gene>
    <name evidence="7" type="ORF">DI579_02500</name>
</gene>
<dbReference type="SUPFAM" id="SSF49363">
    <property type="entry name" value="Purple acid phosphatase, N-terminal domain"/>
    <property type="match status" value="1"/>
</dbReference>
<sequence length="475" mass="52722">MNENSLNNRDITRRSFLAGTAAMGVGAAAVLTGPRASAASPVATPLPAAPAANTSRDVVVTDLEVITATPTSLVFSWTTFKNPHSTHLHPNDRVASDGEVWLAPADTREPLRCVHRSYSKTGFHYVTIQGLKPDTRYHFECRSLGKKAEAGLWFTNIFNEPEVTGIVSTIPQPTGRYIQTVAVANDIHLGMEGKGVTDCSWSEAMISSLLHEVKHRNLSRIYVNGDLCDHGKHDEAKRLRALMDTFGGYQKDYFLVRGNHDGYGMKGYDLNHSVFDPFQAVFPKHKLQTTWSVLDKKLRIVGVDGSHPGKDSGELTEANYRSIEKILLSDPHRPTLVLSHFPVTEEAALTNAGQRPFIYNKKDSMRLQRLFQKAPGVFFMAAGHTHRAHRDAPDLPGGPQFAQFCATTPFPGGFTLMDFYEDGYTVTFHRTPTAQALAQTAFNRYDKSFGFYGEYTVSRMQDRCFTVKKDMSALA</sequence>
<dbReference type="InterPro" id="IPR029052">
    <property type="entry name" value="Metallo-depent_PP-like"/>
</dbReference>
<accession>A0A2W5IE74</accession>
<dbReference type="InterPro" id="IPR003961">
    <property type="entry name" value="FN3_dom"/>
</dbReference>
<proteinExistence type="inferred from homology"/>
<feature type="domain" description="Calcineurin-like phosphoesterase" evidence="6">
    <location>
        <begin position="180"/>
        <end position="387"/>
    </location>
</feature>
<evidence type="ECO:0000256" key="1">
    <source>
        <dbReference type="ARBA" id="ARBA00022723"/>
    </source>
</evidence>
<dbReference type="PANTHER" id="PTHR42988">
    <property type="entry name" value="PHOSPHOHYDROLASE"/>
    <property type="match status" value="1"/>
</dbReference>
<evidence type="ECO:0000256" key="2">
    <source>
        <dbReference type="ARBA" id="ARBA00022729"/>
    </source>
</evidence>
<dbReference type="Pfam" id="PF00149">
    <property type="entry name" value="Metallophos"/>
    <property type="match status" value="1"/>
</dbReference>
<name>A0A2W5IE74_9ACTN</name>
<dbReference type="Gene3D" id="2.60.40.380">
    <property type="entry name" value="Purple acid phosphatase-like, N-terminal"/>
    <property type="match status" value="1"/>
</dbReference>
<organism evidence="7 8">
    <name type="scientific">Lawsonella clevelandensis</name>
    <dbReference type="NCBI Taxonomy" id="1528099"/>
    <lineage>
        <taxon>Bacteria</taxon>
        <taxon>Bacillati</taxon>
        <taxon>Actinomycetota</taxon>
        <taxon>Actinomycetes</taxon>
        <taxon>Mycobacteriales</taxon>
        <taxon>Lawsonellaceae</taxon>
        <taxon>Lawsonella</taxon>
    </lineage>
</organism>
<dbReference type="InterPro" id="IPR004843">
    <property type="entry name" value="Calcineurin-like_PHP"/>
</dbReference>
<dbReference type="InterPro" id="IPR008963">
    <property type="entry name" value="Purple_acid_Pase-like_N"/>
</dbReference>
<dbReference type="SUPFAM" id="SSF56300">
    <property type="entry name" value="Metallo-dependent phosphatases"/>
    <property type="match status" value="1"/>
</dbReference>
<dbReference type="InterPro" id="IPR006311">
    <property type="entry name" value="TAT_signal"/>
</dbReference>
<dbReference type="Gene3D" id="3.60.21.10">
    <property type="match status" value="1"/>
</dbReference>
<dbReference type="InterPro" id="IPR050884">
    <property type="entry name" value="CNP_phosphodiesterase-III"/>
</dbReference>
<comment type="caution">
    <text evidence="7">The sequence shown here is derived from an EMBL/GenBank/DDBJ whole genome shotgun (WGS) entry which is preliminary data.</text>
</comment>
<reference evidence="7 8" key="1">
    <citation type="submission" date="2017-08" db="EMBL/GenBank/DDBJ databases">
        <title>Infants hospitalized years apart are colonized by the same room-sourced microbial strains.</title>
        <authorList>
            <person name="Brooks B."/>
            <person name="Olm M.R."/>
            <person name="Firek B.A."/>
            <person name="Baker R."/>
            <person name="Thomas B.C."/>
            <person name="Morowitz M.J."/>
            <person name="Banfield J.F."/>
        </authorList>
    </citation>
    <scope>NUCLEOTIDE SEQUENCE [LARGE SCALE GENOMIC DNA]</scope>
    <source>
        <strain evidence="7">S2_006_000_R1_57</strain>
    </source>
</reference>
<keyword evidence="3" id="KW-0378">Hydrolase</keyword>
<evidence type="ECO:0000313" key="7">
    <source>
        <dbReference type="EMBL" id="PZP89403.1"/>
    </source>
</evidence>
<evidence type="ECO:0000259" key="6">
    <source>
        <dbReference type="Pfam" id="PF00149"/>
    </source>
</evidence>
<evidence type="ECO:0000313" key="8">
    <source>
        <dbReference type="Proteomes" id="UP000248606"/>
    </source>
</evidence>
<dbReference type="GO" id="GO:0003993">
    <property type="term" value="F:acid phosphatase activity"/>
    <property type="evidence" value="ECO:0007669"/>
    <property type="project" value="InterPro"/>
</dbReference>
<dbReference type="Proteomes" id="UP000248606">
    <property type="component" value="Unassembled WGS sequence"/>
</dbReference>
<comment type="similarity">
    <text evidence="5">Belongs to the cyclic nucleotide phosphodiesterase class-III family.</text>
</comment>
<keyword evidence="4" id="KW-0408">Iron</keyword>
<protein>
    <recommendedName>
        <fullName evidence="6">Calcineurin-like phosphoesterase domain-containing protein</fullName>
    </recommendedName>
</protein>
<evidence type="ECO:0000256" key="5">
    <source>
        <dbReference type="ARBA" id="ARBA00025742"/>
    </source>
</evidence>
<dbReference type="AlphaFoldDB" id="A0A2W5IE74"/>
<evidence type="ECO:0000256" key="3">
    <source>
        <dbReference type="ARBA" id="ARBA00022801"/>
    </source>
</evidence>
<keyword evidence="1" id="KW-0479">Metal-binding</keyword>
<keyword evidence="2" id="KW-0732">Signal</keyword>
<evidence type="ECO:0000256" key="4">
    <source>
        <dbReference type="ARBA" id="ARBA00023004"/>
    </source>
</evidence>
<dbReference type="RefSeq" id="WP_290598310.1">
    <property type="nucleotide sequence ID" value="NZ_CALTYI010000002.1"/>
</dbReference>
<dbReference type="PROSITE" id="PS51318">
    <property type="entry name" value="TAT"/>
    <property type="match status" value="1"/>
</dbReference>
<dbReference type="CDD" id="cd00063">
    <property type="entry name" value="FN3"/>
    <property type="match status" value="1"/>
</dbReference>
<dbReference type="PANTHER" id="PTHR42988:SF2">
    <property type="entry name" value="CYCLIC NUCLEOTIDE PHOSPHODIESTERASE CBUA0032-RELATED"/>
    <property type="match status" value="1"/>
</dbReference>
<dbReference type="GO" id="GO:0046872">
    <property type="term" value="F:metal ion binding"/>
    <property type="evidence" value="ECO:0007669"/>
    <property type="project" value="UniProtKB-KW"/>
</dbReference>